<sequence>MHNLGCTGHVTDDAVLDFGSPLPPLAFGRIAPADRAFGRFPIAREKAVLRCYAEASKKERKRKFSSLRADNMLQELTILPTQPIPLSPTVQSLRSRPHKG</sequence>
<dbReference type="Proteomes" id="UP000827986">
    <property type="component" value="Unassembled WGS sequence"/>
</dbReference>
<dbReference type="AlphaFoldDB" id="A0A9D3XJR1"/>
<proteinExistence type="predicted"/>
<reference evidence="1" key="1">
    <citation type="submission" date="2021-09" db="EMBL/GenBank/DDBJ databases">
        <title>The genome of Mauremys mutica provides insights into the evolution of semi-aquatic lifestyle.</title>
        <authorList>
            <person name="Gong S."/>
            <person name="Gao Y."/>
        </authorList>
    </citation>
    <scope>NUCLEOTIDE SEQUENCE</scope>
    <source>
        <strain evidence="1">MM-2020</strain>
        <tissue evidence="1">Muscle</tissue>
    </source>
</reference>
<name>A0A9D3XJR1_9SAUR</name>
<comment type="caution">
    <text evidence="1">The sequence shown here is derived from an EMBL/GenBank/DDBJ whole genome shotgun (WGS) entry which is preliminary data.</text>
</comment>
<accession>A0A9D3XJR1</accession>
<protein>
    <submittedName>
        <fullName evidence="1">Uncharacterized protein</fullName>
    </submittedName>
</protein>
<dbReference type="EMBL" id="JAHDVG010000466">
    <property type="protein sequence ID" value="KAH1182754.1"/>
    <property type="molecule type" value="Genomic_DNA"/>
</dbReference>
<keyword evidence="2" id="KW-1185">Reference proteome</keyword>
<organism evidence="1 2">
    <name type="scientific">Mauremys mutica</name>
    <name type="common">yellowpond turtle</name>
    <dbReference type="NCBI Taxonomy" id="74926"/>
    <lineage>
        <taxon>Eukaryota</taxon>
        <taxon>Metazoa</taxon>
        <taxon>Chordata</taxon>
        <taxon>Craniata</taxon>
        <taxon>Vertebrata</taxon>
        <taxon>Euteleostomi</taxon>
        <taxon>Archelosauria</taxon>
        <taxon>Testudinata</taxon>
        <taxon>Testudines</taxon>
        <taxon>Cryptodira</taxon>
        <taxon>Durocryptodira</taxon>
        <taxon>Testudinoidea</taxon>
        <taxon>Geoemydidae</taxon>
        <taxon>Geoemydinae</taxon>
        <taxon>Mauremys</taxon>
    </lineage>
</organism>
<evidence type="ECO:0000313" key="2">
    <source>
        <dbReference type="Proteomes" id="UP000827986"/>
    </source>
</evidence>
<evidence type="ECO:0000313" key="1">
    <source>
        <dbReference type="EMBL" id="KAH1182754.1"/>
    </source>
</evidence>
<gene>
    <name evidence="1" type="ORF">KIL84_004246</name>
</gene>